<dbReference type="Proteomes" id="UP000645007">
    <property type="component" value="Unassembled WGS sequence"/>
</dbReference>
<feature type="compositionally biased region" description="Low complexity" evidence="1">
    <location>
        <begin position="59"/>
        <end position="72"/>
    </location>
</feature>
<sequence length="115" mass="13166">MERNLQEIINSSKRIMENSKNELARIDNDPHPNKELRRVIEGNYNTAKQTLEIADSITSHPVVPSVSKPSSHQPAVKDSNQEEHIKVSFTSTKLANDENKPMTRAEYRKTLKKNK</sequence>
<feature type="compositionally biased region" description="Basic and acidic residues" evidence="1">
    <location>
        <begin position="95"/>
        <end position="109"/>
    </location>
</feature>
<name>A0ABR8ZHK3_9LACO</name>
<protein>
    <submittedName>
        <fullName evidence="2">Uncharacterized protein</fullName>
    </submittedName>
</protein>
<organism evidence="2 3">
    <name type="scientific">Limosilactobacillus urinaemulieris</name>
    <dbReference type="NCBI Taxonomy" id="2742600"/>
    <lineage>
        <taxon>Bacteria</taxon>
        <taxon>Bacillati</taxon>
        <taxon>Bacillota</taxon>
        <taxon>Bacilli</taxon>
        <taxon>Lactobacillales</taxon>
        <taxon>Lactobacillaceae</taxon>
        <taxon>Limosilactobacillus</taxon>
    </lineage>
</organism>
<gene>
    <name evidence="2" type="ORF">HUK45_00610</name>
</gene>
<evidence type="ECO:0000313" key="2">
    <source>
        <dbReference type="EMBL" id="MBD8084781.1"/>
    </source>
</evidence>
<accession>A0ABR8ZHK3</accession>
<keyword evidence="3" id="KW-1185">Reference proteome</keyword>
<proteinExistence type="predicted"/>
<dbReference type="EMBL" id="JABUXR010000001">
    <property type="protein sequence ID" value="MBD8084781.1"/>
    <property type="molecule type" value="Genomic_DNA"/>
</dbReference>
<reference evidence="2 3" key="1">
    <citation type="submission" date="2020-06" db="EMBL/GenBank/DDBJ databases">
        <title>Limosilactobacillus sp. nov.</title>
        <authorList>
            <person name="Ksiezarek M."/>
            <person name="Goncalves Ribeiro T."/>
            <person name="Rocha J."/>
            <person name="Grosso F."/>
            <person name="Peixe L."/>
        </authorList>
    </citation>
    <scope>NUCLEOTIDE SEQUENCE [LARGE SCALE GENOMIC DNA]</scope>
    <source>
        <strain evidence="3">c9Ua_26_M</strain>
    </source>
</reference>
<evidence type="ECO:0000313" key="3">
    <source>
        <dbReference type="Proteomes" id="UP000645007"/>
    </source>
</evidence>
<evidence type="ECO:0000256" key="1">
    <source>
        <dbReference type="SAM" id="MobiDB-lite"/>
    </source>
</evidence>
<dbReference type="RefSeq" id="WP_191910620.1">
    <property type="nucleotide sequence ID" value="NZ_JABUXR010000001.1"/>
</dbReference>
<comment type="caution">
    <text evidence="2">The sequence shown here is derived from an EMBL/GenBank/DDBJ whole genome shotgun (WGS) entry which is preliminary data.</text>
</comment>
<feature type="region of interest" description="Disordered" evidence="1">
    <location>
        <begin position="58"/>
        <end position="115"/>
    </location>
</feature>